<dbReference type="AlphaFoldDB" id="A0A419PEV5"/>
<dbReference type="OrthoDB" id="10487054at2759"/>
<name>A0A419PEV5_CLOSI</name>
<keyword evidence="2" id="KW-1185">Reference proteome</keyword>
<reference evidence="1 2" key="2">
    <citation type="journal article" date="2021" name="Genomics">
        <title>High-quality reference genome for Clonorchis sinensis.</title>
        <authorList>
            <person name="Young N.D."/>
            <person name="Stroehlein A.J."/>
            <person name="Kinkar L."/>
            <person name="Wang T."/>
            <person name="Sohn W.M."/>
            <person name="Chang B.C.H."/>
            <person name="Kaur P."/>
            <person name="Weisz D."/>
            <person name="Dudchenko O."/>
            <person name="Aiden E.L."/>
            <person name="Korhonen P.K."/>
            <person name="Gasser R.B."/>
        </authorList>
    </citation>
    <scope>NUCLEOTIDE SEQUENCE [LARGE SCALE GENOMIC DNA]</scope>
    <source>
        <strain evidence="1">Cs-k2</strain>
    </source>
</reference>
<dbReference type="Proteomes" id="UP000286415">
    <property type="component" value="Unassembled WGS sequence"/>
</dbReference>
<dbReference type="InParanoid" id="A0A419PEV5"/>
<gene>
    <name evidence="1" type="ORF">CSKR_109893</name>
</gene>
<evidence type="ECO:0000313" key="1">
    <source>
        <dbReference type="EMBL" id="KAG5449973.1"/>
    </source>
</evidence>
<reference evidence="1 2" key="1">
    <citation type="journal article" date="2018" name="Biotechnol. Adv.">
        <title>Improved genomic resources and new bioinformatic workflow for the carcinogenic parasite Clonorchis sinensis: Biotechnological implications.</title>
        <authorList>
            <person name="Wang D."/>
            <person name="Korhonen P.K."/>
            <person name="Gasser R.B."/>
            <person name="Young N.D."/>
        </authorList>
    </citation>
    <scope>NUCLEOTIDE SEQUENCE [LARGE SCALE GENOMIC DNA]</scope>
    <source>
        <strain evidence="1">Cs-k2</strain>
    </source>
</reference>
<dbReference type="EMBL" id="NIRI02000042">
    <property type="protein sequence ID" value="KAG5449973.1"/>
    <property type="molecule type" value="Genomic_DNA"/>
</dbReference>
<evidence type="ECO:0000313" key="2">
    <source>
        <dbReference type="Proteomes" id="UP000286415"/>
    </source>
</evidence>
<protein>
    <submittedName>
        <fullName evidence="1">Uncharacterized protein</fullName>
    </submittedName>
</protein>
<sequence length="200" mass="23341">MIVQIHSVFTGDSSESLVYDVLQLTAVQELPHVTVGTIFEMSQYAFMKETTHRFTENSSTAHDRFRPSWDSSGRRDPRVSVNRMFYLNPNWTDCDRYTHLQNMIRPVCSVFRGLKEVSDALQMHSLSHQFGLNRELNLFPAESLVRDILQLNVLHKDRLISQLERYWRNRSPTTGFALLRAHEMYCDITNMLVTERSGEL</sequence>
<organism evidence="1 2">
    <name type="scientific">Clonorchis sinensis</name>
    <name type="common">Chinese liver fluke</name>
    <dbReference type="NCBI Taxonomy" id="79923"/>
    <lineage>
        <taxon>Eukaryota</taxon>
        <taxon>Metazoa</taxon>
        <taxon>Spiralia</taxon>
        <taxon>Lophotrochozoa</taxon>
        <taxon>Platyhelminthes</taxon>
        <taxon>Trematoda</taxon>
        <taxon>Digenea</taxon>
        <taxon>Opisthorchiida</taxon>
        <taxon>Opisthorchiata</taxon>
        <taxon>Opisthorchiidae</taxon>
        <taxon>Clonorchis</taxon>
    </lineage>
</organism>
<proteinExistence type="predicted"/>
<comment type="caution">
    <text evidence="1">The sequence shown here is derived from an EMBL/GenBank/DDBJ whole genome shotgun (WGS) entry which is preliminary data.</text>
</comment>
<accession>A0A419PEV5</accession>